<feature type="region of interest" description="Disordered" evidence="1">
    <location>
        <begin position="99"/>
        <end position="118"/>
    </location>
</feature>
<keyword evidence="3" id="KW-1185">Reference proteome</keyword>
<evidence type="ECO:0000313" key="2">
    <source>
        <dbReference type="EMBL" id="KLO12766.1"/>
    </source>
</evidence>
<evidence type="ECO:0000256" key="1">
    <source>
        <dbReference type="SAM" id="MobiDB-lite"/>
    </source>
</evidence>
<gene>
    <name evidence="2" type="ORF">SCHPADRAFT_400263</name>
</gene>
<dbReference type="InParanoid" id="A0A0H2S7D3"/>
<name>A0A0H2S7D3_9AGAM</name>
<accession>A0A0H2S7D3</accession>
<sequence>MYGTLFACIQLSPKFSIRSAECESPCLARGTPHSRSRFLLTVKLIRLCSFLVFSLYVTLNRQVPSSKLGGRLAHFTLNDHFVPCFANYEIRNTSKPWPSGITRCPTDPSNHLHPPSIS</sequence>
<proteinExistence type="predicted"/>
<dbReference type="EMBL" id="KQ085971">
    <property type="protein sequence ID" value="KLO12766.1"/>
    <property type="molecule type" value="Genomic_DNA"/>
</dbReference>
<evidence type="ECO:0000313" key="3">
    <source>
        <dbReference type="Proteomes" id="UP000053477"/>
    </source>
</evidence>
<dbReference type="AlphaFoldDB" id="A0A0H2S7D3"/>
<reference evidence="2 3" key="1">
    <citation type="submission" date="2015-04" db="EMBL/GenBank/DDBJ databases">
        <title>Complete genome sequence of Schizopora paradoxa KUC8140, a cosmopolitan wood degrader in East Asia.</title>
        <authorList>
            <consortium name="DOE Joint Genome Institute"/>
            <person name="Min B."/>
            <person name="Park H."/>
            <person name="Jang Y."/>
            <person name="Kim J.-J."/>
            <person name="Kim K.H."/>
            <person name="Pangilinan J."/>
            <person name="Lipzen A."/>
            <person name="Riley R."/>
            <person name="Grigoriev I.V."/>
            <person name="Spatafora J.W."/>
            <person name="Choi I.-G."/>
        </authorList>
    </citation>
    <scope>NUCLEOTIDE SEQUENCE [LARGE SCALE GENOMIC DNA]</scope>
    <source>
        <strain evidence="2 3">KUC8140</strain>
    </source>
</reference>
<organism evidence="2 3">
    <name type="scientific">Schizopora paradoxa</name>
    <dbReference type="NCBI Taxonomy" id="27342"/>
    <lineage>
        <taxon>Eukaryota</taxon>
        <taxon>Fungi</taxon>
        <taxon>Dikarya</taxon>
        <taxon>Basidiomycota</taxon>
        <taxon>Agaricomycotina</taxon>
        <taxon>Agaricomycetes</taxon>
        <taxon>Hymenochaetales</taxon>
        <taxon>Schizoporaceae</taxon>
        <taxon>Schizopora</taxon>
    </lineage>
</organism>
<dbReference type="Proteomes" id="UP000053477">
    <property type="component" value="Unassembled WGS sequence"/>
</dbReference>
<protein>
    <submittedName>
        <fullName evidence="2">Uncharacterized protein</fullName>
    </submittedName>
</protein>